<keyword evidence="3" id="KW-1185">Reference proteome</keyword>
<dbReference type="SUPFAM" id="SSF53474">
    <property type="entry name" value="alpha/beta-Hydrolases"/>
    <property type="match status" value="1"/>
</dbReference>
<protein>
    <submittedName>
        <fullName evidence="2">Alpha/beta fold hydrolase</fullName>
    </submittedName>
</protein>
<dbReference type="Gene3D" id="3.40.50.1820">
    <property type="entry name" value="alpha/beta hydrolase"/>
    <property type="match status" value="1"/>
</dbReference>
<evidence type="ECO:0000313" key="2">
    <source>
        <dbReference type="EMBL" id="MBD2316918.1"/>
    </source>
</evidence>
<proteinExistence type="predicted"/>
<dbReference type="GO" id="GO:0016787">
    <property type="term" value="F:hydrolase activity"/>
    <property type="evidence" value="ECO:0007669"/>
    <property type="project" value="UniProtKB-KW"/>
</dbReference>
<evidence type="ECO:0000256" key="1">
    <source>
        <dbReference type="ARBA" id="ARBA00022801"/>
    </source>
</evidence>
<comment type="caution">
    <text evidence="2">The sequence shown here is derived from an EMBL/GenBank/DDBJ whole genome shotgun (WGS) entry which is preliminary data.</text>
</comment>
<accession>A0ABR8C9F9</accession>
<gene>
    <name evidence="2" type="ORF">H6G05_08665</name>
</gene>
<dbReference type="Pfam" id="PF05728">
    <property type="entry name" value="UPF0227"/>
    <property type="match status" value="1"/>
</dbReference>
<dbReference type="Proteomes" id="UP000618445">
    <property type="component" value="Unassembled WGS sequence"/>
</dbReference>
<dbReference type="InterPro" id="IPR008886">
    <property type="entry name" value="UPF0227/Esterase_YqiA"/>
</dbReference>
<dbReference type="InterPro" id="IPR052382">
    <property type="entry name" value="ABHD10_acyl-thioesterase"/>
</dbReference>
<evidence type="ECO:0000313" key="3">
    <source>
        <dbReference type="Proteomes" id="UP000618445"/>
    </source>
</evidence>
<dbReference type="RefSeq" id="WP_190577791.1">
    <property type="nucleotide sequence ID" value="NZ_CAWPQU010000002.1"/>
</dbReference>
<keyword evidence="1 2" id="KW-0378">Hydrolase</keyword>
<organism evidence="2 3">
    <name type="scientific">Phormidium tenue FACHB-1050</name>
    <dbReference type="NCBI Taxonomy" id="2692857"/>
    <lineage>
        <taxon>Bacteria</taxon>
        <taxon>Bacillati</taxon>
        <taxon>Cyanobacteriota</taxon>
        <taxon>Cyanophyceae</taxon>
        <taxon>Oscillatoriophycideae</taxon>
        <taxon>Oscillatoriales</taxon>
        <taxon>Oscillatoriaceae</taxon>
        <taxon>Phormidium</taxon>
    </lineage>
</organism>
<dbReference type="PANTHER" id="PTHR16138">
    <property type="entry name" value="MYCOPHENOLIC ACID ACYL-GLUCURONIDE ESTERASE, MITOCHONDRIAL"/>
    <property type="match status" value="1"/>
</dbReference>
<dbReference type="EMBL" id="JACJQY010000010">
    <property type="protein sequence ID" value="MBD2316918.1"/>
    <property type="molecule type" value="Genomic_DNA"/>
</dbReference>
<reference evidence="2 3" key="1">
    <citation type="journal article" date="2020" name="ISME J.">
        <title>Comparative genomics reveals insights into cyanobacterial evolution and habitat adaptation.</title>
        <authorList>
            <person name="Chen M.Y."/>
            <person name="Teng W.K."/>
            <person name="Zhao L."/>
            <person name="Hu C.X."/>
            <person name="Zhou Y.K."/>
            <person name="Han B.P."/>
            <person name="Song L.R."/>
            <person name="Shu W.S."/>
        </authorList>
    </citation>
    <scope>NUCLEOTIDE SEQUENCE [LARGE SCALE GENOMIC DNA]</scope>
    <source>
        <strain evidence="2 3">FACHB-1050</strain>
    </source>
</reference>
<dbReference type="PANTHER" id="PTHR16138:SF7">
    <property type="entry name" value="PALMITOYL-PROTEIN THIOESTERASE ABHD10, MITOCHONDRIAL"/>
    <property type="match status" value="1"/>
</dbReference>
<dbReference type="InterPro" id="IPR029058">
    <property type="entry name" value="AB_hydrolase_fold"/>
</dbReference>
<name>A0ABR8C9F9_9CYAN</name>
<sequence length="211" mass="24145">MNYLYLHGFASSPQSTKARYMQQKFAELGLTLHVPDLNLTDFSTVTLSEQLDYLDRTYLYNNEPIIVLGSSLGGFLALQLAAKSLLVQKLILLAPAFGFSHRIAKALGSENVTKWQQDGIREFYHYGLKRNVNLQFQFFVDAQKYSEENLTRSLPMLIFHGIYDDVVPASLSEEFAKRRSQVTLKLRNDDHALGKDLDSIWQDTKQFLELS</sequence>